<dbReference type="AlphaFoldDB" id="A0A1F7L1G4"/>
<protein>
    <recommendedName>
        <fullName evidence="1">Peptidase C45 hydrolase domain-containing protein</fullName>
    </recommendedName>
</protein>
<reference evidence="2 3" key="1">
    <citation type="journal article" date="2016" name="Nat. Commun.">
        <title>Thousands of microbial genomes shed light on interconnected biogeochemical processes in an aquifer system.</title>
        <authorList>
            <person name="Anantharaman K."/>
            <person name="Brown C.T."/>
            <person name="Hug L.A."/>
            <person name="Sharon I."/>
            <person name="Castelle C.J."/>
            <person name="Probst A.J."/>
            <person name="Thomas B.C."/>
            <person name="Singh A."/>
            <person name="Wilkins M.J."/>
            <person name="Karaoz U."/>
            <person name="Brodie E.L."/>
            <person name="Williams K.H."/>
            <person name="Hubbard S.S."/>
            <person name="Banfield J.F."/>
        </authorList>
    </citation>
    <scope>NUCLEOTIDE SEQUENCE [LARGE SCALE GENOMIC DNA]</scope>
</reference>
<dbReference type="Gene3D" id="3.60.60.10">
    <property type="entry name" value="Penicillin V Acylase, Chain A"/>
    <property type="match status" value="1"/>
</dbReference>
<dbReference type="EMBL" id="MGBR01000001">
    <property type="protein sequence ID" value="OGK73972.1"/>
    <property type="molecule type" value="Genomic_DNA"/>
</dbReference>
<dbReference type="PANTHER" id="PTHR34180">
    <property type="entry name" value="PEPTIDASE C45"/>
    <property type="match status" value="1"/>
</dbReference>
<evidence type="ECO:0000313" key="2">
    <source>
        <dbReference type="EMBL" id="OGK73972.1"/>
    </source>
</evidence>
<name>A0A1F7L1G4_9BACT</name>
<evidence type="ECO:0000313" key="3">
    <source>
        <dbReference type="Proteomes" id="UP000177050"/>
    </source>
</evidence>
<evidence type="ECO:0000259" key="1">
    <source>
        <dbReference type="Pfam" id="PF03417"/>
    </source>
</evidence>
<comment type="caution">
    <text evidence="2">The sequence shown here is derived from an EMBL/GenBank/DDBJ whole genome shotgun (WGS) entry which is preliminary data.</text>
</comment>
<organism evidence="2 3">
    <name type="scientific">Candidatus Roizmanbacteria bacterium RIFOXYD1_FULL_38_12</name>
    <dbReference type="NCBI Taxonomy" id="1802093"/>
    <lineage>
        <taxon>Bacteria</taxon>
        <taxon>Candidatus Roizmaniibacteriota</taxon>
    </lineage>
</organism>
<gene>
    <name evidence="2" type="ORF">A3K52_04320</name>
</gene>
<proteinExistence type="predicted"/>
<dbReference type="Proteomes" id="UP000177050">
    <property type="component" value="Unassembled WGS sequence"/>
</dbReference>
<feature type="domain" description="Peptidase C45 hydrolase" evidence="1">
    <location>
        <begin position="33"/>
        <end position="234"/>
    </location>
</feature>
<dbReference type="InterPro" id="IPR047801">
    <property type="entry name" value="Peptidase_C45"/>
</dbReference>
<dbReference type="PANTHER" id="PTHR34180:SF1">
    <property type="entry name" value="BETA-ALANYL-DOPAMINE_CARCININE HYDROLASE"/>
    <property type="match status" value="1"/>
</dbReference>
<sequence length="245" mass="28578">MCTTAAKRLNQSWFLIKTRDPVSWMRWDDEIKLFNARTDRFKKLIVQNPNPREDGYYGGINEKGVAFVSTYVHVAENQISYIRRPYVRLILDARTAKEAIKIIKSFHPRIGGNMFVADSHECYGIEGVPEKYYVQKIAKPAVKTNHFLHLPNRNLGFDTNPSFEKWSKDHQTRAQELIKEANTIEDLKNILKDRKNAKKNTAICTTGNEEKCFTHSAFIFDTMKKRAYYCQGNPLDRPFKQYSFP</sequence>
<accession>A0A1F7L1G4</accession>
<dbReference type="Pfam" id="PF03417">
    <property type="entry name" value="AAT"/>
    <property type="match status" value="1"/>
</dbReference>
<dbReference type="InterPro" id="IPR005079">
    <property type="entry name" value="Peptidase_C45_hydrolase"/>
</dbReference>